<dbReference type="RefSeq" id="XP_064771169.1">
    <property type="nucleotide sequence ID" value="XM_064914718.1"/>
</dbReference>
<accession>A0ABR1FE52</accession>
<keyword evidence="1" id="KW-0547">Nucleotide-binding</keyword>
<evidence type="ECO:0000256" key="1">
    <source>
        <dbReference type="ARBA" id="ARBA00022741"/>
    </source>
</evidence>
<gene>
    <name evidence="2" type="ORF">BZA70DRAFT_301386</name>
</gene>
<dbReference type="PROSITE" id="PS51419">
    <property type="entry name" value="RAB"/>
    <property type="match status" value="1"/>
</dbReference>
<dbReference type="SUPFAM" id="SSF52540">
    <property type="entry name" value="P-loop containing nucleoside triphosphate hydrolases"/>
    <property type="match status" value="1"/>
</dbReference>
<dbReference type="Proteomes" id="UP001498771">
    <property type="component" value="Unassembled WGS sequence"/>
</dbReference>
<dbReference type="SMART" id="SM00174">
    <property type="entry name" value="RHO"/>
    <property type="match status" value="1"/>
</dbReference>
<dbReference type="InterPro" id="IPR001806">
    <property type="entry name" value="Small_GTPase"/>
</dbReference>
<sequence>MAQKSPELLRNMIADAKVVLLGAQVCLPPLAAVPSFRCCVYFATTPYPLIRDRVLTRRALAQPTTIGASFLAKKIVVDGVVVRLQIWDTAGQERFRSMAPMYYRSAACGILCYDITSASSFDAMHSWLQELKANLSSDIIIHFVGTKLDLVREDPSCRAVPFEKCVQYAEKWLRDSEIVDNPNWTGRDSCHEICAKDDEGVNEVFESITRTIIRRRPILKKSRRNSVHYESDSFSSDDEEGDAFGTMRSIGSVNLGQPAAVPEKSRCC</sequence>
<reference evidence="2 3" key="1">
    <citation type="submission" date="2024-03" db="EMBL/GenBank/DDBJ databases">
        <title>Genome-scale model development and genomic sequencing of the oleaginous clade Lipomyces.</title>
        <authorList>
            <consortium name="Lawrence Berkeley National Laboratory"/>
            <person name="Czajka J.J."/>
            <person name="Han Y."/>
            <person name="Kim J."/>
            <person name="Mondo S.J."/>
            <person name="Hofstad B.A."/>
            <person name="Robles A."/>
            <person name="Haridas S."/>
            <person name="Riley R."/>
            <person name="LaButti K."/>
            <person name="Pangilinan J."/>
            <person name="Andreopoulos W."/>
            <person name="Lipzen A."/>
            <person name="Yan J."/>
            <person name="Wang M."/>
            <person name="Ng V."/>
            <person name="Grigoriev I.V."/>
            <person name="Spatafora J.W."/>
            <person name="Magnuson J.K."/>
            <person name="Baker S.E."/>
            <person name="Pomraning K.R."/>
        </authorList>
    </citation>
    <scope>NUCLEOTIDE SEQUENCE [LARGE SCALE GENOMIC DNA]</scope>
    <source>
        <strain evidence="2 3">Phaff 52-87</strain>
    </source>
</reference>
<protein>
    <submittedName>
        <fullName evidence="2">Ras-like GTP-binding protein RYL2</fullName>
    </submittedName>
</protein>
<name>A0ABR1FE52_9ASCO</name>
<dbReference type="EMBL" id="JBBJBU010000001">
    <property type="protein sequence ID" value="KAK7208136.1"/>
    <property type="molecule type" value="Genomic_DNA"/>
</dbReference>
<evidence type="ECO:0000313" key="2">
    <source>
        <dbReference type="EMBL" id="KAK7208136.1"/>
    </source>
</evidence>
<comment type="caution">
    <text evidence="2">The sequence shown here is derived from an EMBL/GenBank/DDBJ whole genome shotgun (WGS) entry which is preliminary data.</text>
</comment>
<dbReference type="InterPro" id="IPR027417">
    <property type="entry name" value="P-loop_NTPase"/>
</dbReference>
<dbReference type="SMART" id="SM00175">
    <property type="entry name" value="RAB"/>
    <property type="match status" value="1"/>
</dbReference>
<dbReference type="PRINTS" id="PR00449">
    <property type="entry name" value="RASTRNSFRMNG"/>
</dbReference>
<dbReference type="PROSITE" id="PS51421">
    <property type="entry name" value="RAS"/>
    <property type="match status" value="1"/>
</dbReference>
<dbReference type="CDD" id="cd00154">
    <property type="entry name" value="Rab"/>
    <property type="match status" value="1"/>
</dbReference>
<dbReference type="GeneID" id="90040230"/>
<evidence type="ECO:0000313" key="3">
    <source>
        <dbReference type="Proteomes" id="UP001498771"/>
    </source>
</evidence>
<dbReference type="SMART" id="SM00173">
    <property type="entry name" value="RAS"/>
    <property type="match status" value="1"/>
</dbReference>
<dbReference type="Gene3D" id="3.40.50.300">
    <property type="entry name" value="P-loop containing nucleotide triphosphate hydrolases"/>
    <property type="match status" value="1"/>
</dbReference>
<keyword evidence="3" id="KW-1185">Reference proteome</keyword>
<organism evidence="2 3">
    <name type="scientific">Myxozyma melibiosi</name>
    <dbReference type="NCBI Taxonomy" id="54550"/>
    <lineage>
        <taxon>Eukaryota</taxon>
        <taxon>Fungi</taxon>
        <taxon>Dikarya</taxon>
        <taxon>Ascomycota</taxon>
        <taxon>Saccharomycotina</taxon>
        <taxon>Lipomycetes</taxon>
        <taxon>Lipomycetales</taxon>
        <taxon>Lipomycetaceae</taxon>
        <taxon>Myxozyma</taxon>
    </lineage>
</organism>
<proteinExistence type="predicted"/>
<dbReference type="InterPro" id="IPR005225">
    <property type="entry name" value="Small_GTP-bd"/>
</dbReference>
<dbReference type="PANTHER" id="PTHR47978">
    <property type="match status" value="1"/>
</dbReference>
<dbReference type="NCBIfam" id="TIGR00231">
    <property type="entry name" value="small_GTP"/>
    <property type="match status" value="1"/>
</dbReference>
<dbReference type="Pfam" id="PF00071">
    <property type="entry name" value="Ras"/>
    <property type="match status" value="1"/>
</dbReference>